<dbReference type="InterPro" id="IPR004358">
    <property type="entry name" value="Sig_transdc_His_kin-like_C"/>
</dbReference>
<gene>
    <name evidence="9" type="ORF">CPY51_28340</name>
</gene>
<reference evidence="9 10" key="1">
    <citation type="journal article" date="2018" name="Sci. Rep.">
        <title>Rhizobium tumorigenes sp. nov., a novel plant tumorigenic bacterium isolated from cane gall tumors on thornless blackberry.</title>
        <authorList>
            <person name="Kuzmanovi N."/>
            <person name="Smalla K."/>
            <person name="Gronow S."/>
            <person name="PuBawska J."/>
        </authorList>
    </citation>
    <scope>NUCLEOTIDE SEQUENCE [LARGE SCALE GENOMIC DNA]</scope>
    <source>
        <strain evidence="9 10">CCBAU 85046</strain>
    </source>
</reference>
<dbReference type="GO" id="GO:0007234">
    <property type="term" value="P:osmosensory signaling via phosphorelay pathway"/>
    <property type="evidence" value="ECO:0007669"/>
    <property type="project" value="TreeGrafter"/>
</dbReference>
<protein>
    <recommendedName>
        <fullName evidence="2">histidine kinase</fullName>
        <ecNumber evidence="2">2.7.13.3</ecNumber>
    </recommendedName>
</protein>
<comment type="caution">
    <text evidence="9">The sequence shown here is derived from an EMBL/GenBank/DDBJ whole genome shotgun (WGS) entry which is preliminary data.</text>
</comment>
<organism evidence="9 10">
    <name type="scientific">Rhizobium tubonense</name>
    <dbReference type="NCBI Taxonomy" id="484088"/>
    <lineage>
        <taxon>Bacteria</taxon>
        <taxon>Pseudomonadati</taxon>
        <taxon>Pseudomonadota</taxon>
        <taxon>Alphaproteobacteria</taxon>
        <taxon>Hyphomicrobiales</taxon>
        <taxon>Rhizobiaceae</taxon>
        <taxon>Rhizobium/Agrobacterium group</taxon>
        <taxon>Rhizobium</taxon>
    </lineage>
</organism>
<dbReference type="OrthoDB" id="9789238at2"/>
<dbReference type="EC" id="2.7.13.3" evidence="2"/>
<dbReference type="Proteomes" id="UP000248925">
    <property type="component" value="Unassembled WGS sequence"/>
</dbReference>
<keyword evidence="7" id="KW-0902">Two-component regulatory system</keyword>
<keyword evidence="5" id="KW-0418">Kinase</keyword>
<feature type="domain" description="Histidine kinase" evidence="8">
    <location>
        <begin position="1"/>
        <end position="92"/>
    </location>
</feature>
<dbReference type="PANTHER" id="PTHR42878">
    <property type="entry name" value="TWO-COMPONENT HISTIDINE KINASE"/>
    <property type="match status" value="1"/>
</dbReference>
<dbReference type="GO" id="GO:0004673">
    <property type="term" value="F:protein histidine kinase activity"/>
    <property type="evidence" value="ECO:0007669"/>
    <property type="project" value="UniProtKB-EC"/>
</dbReference>
<keyword evidence="10" id="KW-1185">Reference proteome</keyword>
<keyword evidence="6" id="KW-0067">ATP-binding</keyword>
<dbReference type="SMART" id="SM00387">
    <property type="entry name" value="HATPase_c"/>
    <property type="match status" value="1"/>
</dbReference>
<dbReference type="Pfam" id="PF02518">
    <property type="entry name" value="HATPase_c"/>
    <property type="match status" value="1"/>
</dbReference>
<dbReference type="InterPro" id="IPR036890">
    <property type="entry name" value="HATPase_C_sf"/>
</dbReference>
<dbReference type="AlphaFoldDB" id="A0A2W4C4T1"/>
<accession>A0A2W4C4T1</accession>
<dbReference type="InterPro" id="IPR005467">
    <property type="entry name" value="His_kinase_dom"/>
</dbReference>
<dbReference type="RefSeq" id="WP_111163572.1">
    <property type="nucleotide sequence ID" value="NZ_PCDP01000068.1"/>
</dbReference>
<dbReference type="GO" id="GO:0000156">
    <property type="term" value="F:phosphorelay response regulator activity"/>
    <property type="evidence" value="ECO:0007669"/>
    <property type="project" value="TreeGrafter"/>
</dbReference>
<evidence type="ECO:0000256" key="2">
    <source>
        <dbReference type="ARBA" id="ARBA00012438"/>
    </source>
</evidence>
<comment type="catalytic activity">
    <reaction evidence="1">
        <text>ATP + protein L-histidine = ADP + protein N-phospho-L-histidine.</text>
        <dbReference type="EC" id="2.7.13.3"/>
    </reaction>
</comment>
<evidence type="ECO:0000256" key="1">
    <source>
        <dbReference type="ARBA" id="ARBA00000085"/>
    </source>
</evidence>
<proteinExistence type="predicted"/>
<evidence type="ECO:0000256" key="4">
    <source>
        <dbReference type="ARBA" id="ARBA00022741"/>
    </source>
</evidence>
<keyword evidence="4" id="KW-0547">Nucleotide-binding</keyword>
<evidence type="ECO:0000259" key="8">
    <source>
        <dbReference type="PROSITE" id="PS50109"/>
    </source>
</evidence>
<evidence type="ECO:0000256" key="7">
    <source>
        <dbReference type="ARBA" id="ARBA00023012"/>
    </source>
</evidence>
<keyword evidence="3" id="KW-0808">Transferase</keyword>
<evidence type="ECO:0000256" key="3">
    <source>
        <dbReference type="ARBA" id="ARBA00022679"/>
    </source>
</evidence>
<name>A0A2W4C4T1_9HYPH</name>
<evidence type="ECO:0000256" key="6">
    <source>
        <dbReference type="ARBA" id="ARBA00022840"/>
    </source>
</evidence>
<sequence length="116" mass="12343">MTGIGDRQRRLLISTQRDEGNQVRFLVQDVGIGFGAGDAERLFEAFYSTKNDGMGIGLSVSQSIIDAHKGRLWATPNNGPGATVCFSVPGYAGNEAYPSNVAHVDVNPAQNSARTS</sequence>
<dbReference type="PANTHER" id="PTHR42878:SF7">
    <property type="entry name" value="SENSOR HISTIDINE KINASE GLRK"/>
    <property type="match status" value="1"/>
</dbReference>
<dbReference type="InterPro" id="IPR050351">
    <property type="entry name" value="BphY/WalK/GraS-like"/>
</dbReference>
<dbReference type="PROSITE" id="PS50109">
    <property type="entry name" value="HIS_KIN"/>
    <property type="match status" value="1"/>
</dbReference>
<dbReference type="InterPro" id="IPR003594">
    <property type="entry name" value="HATPase_dom"/>
</dbReference>
<dbReference type="EMBL" id="PCDP01000068">
    <property type="protein sequence ID" value="PZM08592.1"/>
    <property type="molecule type" value="Genomic_DNA"/>
</dbReference>
<evidence type="ECO:0000256" key="5">
    <source>
        <dbReference type="ARBA" id="ARBA00022777"/>
    </source>
</evidence>
<evidence type="ECO:0000313" key="10">
    <source>
        <dbReference type="Proteomes" id="UP000248925"/>
    </source>
</evidence>
<dbReference type="SUPFAM" id="SSF55874">
    <property type="entry name" value="ATPase domain of HSP90 chaperone/DNA topoisomerase II/histidine kinase"/>
    <property type="match status" value="1"/>
</dbReference>
<dbReference type="Gene3D" id="3.30.565.10">
    <property type="entry name" value="Histidine kinase-like ATPase, C-terminal domain"/>
    <property type="match status" value="1"/>
</dbReference>
<dbReference type="PRINTS" id="PR00344">
    <property type="entry name" value="BCTRLSENSOR"/>
</dbReference>
<dbReference type="GO" id="GO:0030295">
    <property type="term" value="F:protein kinase activator activity"/>
    <property type="evidence" value="ECO:0007669"/>
    <property type="project" value="TreeGrafter"/>
</dbReference>
<evidence type="ECO:0000313" key="9">
    <source>
        <dbReference type="EMBL" id="PZM08592.1"/>
    </source>
</evidence>
<dbReference type="GO" id="GO:0005524">
    <property type="term" value="F:ATP binding"/>
    <property type="evidence" value="ECO:0007669"/>
    <property type="project" value="UniProtKB-KW"/>
</dbReference>